<accession>A0ABN0BSW4</accession>
<dbReference type="PROSITE" id="PS51257">
    <property type="entry name" value="PROKAR_LIPOPROTEIN"/>
    <property type="match status" value="1"/>
</dbReference>
<protein>
    <recommendedName>
        <fullName evidence="4">DUF4374 domain-containing protein</fullName>
    </recommendedName>
</protein>
<feature type="chain" id="PRO_5046136628" description="DUF4374 domain-containing protein" evidence="1">
    <location>
        <begin position="24"/>
        <end position="407"/>
    </location>
</feature>
<organism evidence="2 3">
    <name type="scientific">Bacteroides fragilis 3_1_12</name>
    <dbReference type="NCBI Taxonomy" id="457424"/>
    <lineage>
        <taxon>Bacteria</taxon>
        <taxon>Pseudomonadati</taxon>
        <taxon>Bacteroidota</taxon>
        <taxon>Bacteroidia</taxon>
        <taxon>Bacteroidales</taxon>
        <taxon>Bacteroidaceae</taxon>
        <taxon>Bacteroides</taxon>
    </lineage>
</organism>
<keyword evidence="3" id="KW-1185">Reference proteome</keyword>
<evidence type="ECO:0008006" key="4">
    <source>
        <dbReference type="Google" id="ProtNLM"/>
    </source>
</evidence>
<evidence type="ECO:0000256" key="1">
    <source>
        <dbReference type="SAM" id="SignalP"/>
    </source>
</evidence>
<sequence length="407" mass="44649">MMNTIYRIYMYFFAACTLLTVTACEEEGLGNEETPFAPYVLSLGINSNGTTTYYVVTASELMSGTINAVGKGIEQNGYRDYEQGEQTIFSIGGLGLTSATGIVRDAAGYLAERGDFVFNSSLNAFTQMDGQAMIGLELPANKESGDKMTLYTVNISDVSITSQVRTPVFPLNQLEWPSITGMCYSEGNVYVTYFPMNPTNFETLYTDTTFVAVYSYPDMKFKTLMKDTRTGPAGSWNAFNGIFKVESGDMYVMSNSAIANGFSQGTKNAAFLRIPKGETRFDDYYFDFETVSGGLKPAHIKYIGNGLVFAEVSTISPQTSADRWGDKSLKCCIIDLNNKTVRDIKEIPVHNGDGGRRFAALVDGGYVYRPVTTSEGTYIYQVDPQTATAVRGAKVSTTFVGGFFRLD</sequence>
<keyword evidence="1" id="KW-0732">Signal</keyword>
<proteinExistence type="predicted"/>
<dbReference type="Proteomes" id="UP000005101">
    <property type="component" value="Unassembled WGS sequence"/>
</dbReference>
<dbReference type="InterPro" id="IPR025401">
    <property type="entry name" value="DUF4374"/>
</dbReference>
<dbReference type="Pfam" id="PF14298">
    <property type="entry name" value="DUF4374"/>
    <property type="match status" value="1"/>
</dbReference>
<name>A0ABN0BSW4_BACFG</name>
<reference evidence="2 3" key="1">
    <citation type="submission" date="2008-12" db="EMBL/GenBank/DDBJ databases">
        <title>Annotation of Bacteroides fragilis strain 3_1_12.</title>
        <authorList>
            <consortium name="The Broad Institute Genome Sequencing Platform"/>
            <person name="Ward D."/>
            <person name="Young S.K."/>
            <person name="Kodira C.D."/>
            <person name="Zeng Q."/>
            <person name="Koehrsen M."/>
            <person name="Alvarado L."/>
            <person name="Berlin A."/>
            <person name="Borenstein D."/>
            <person name="Chen Z."/>
            <person name="Engels R."/>
            <person name="Freedman E."/>
            <person name="Gellesch M."/>
            <person name="Goldberg J."/>
            <person name="Griggs A."/>
            <person name="Gujja S."/>
            <person name="Heiman D."/>
            <person name="Hepburn T."/>
            <person name="Howarth C."/>
            <person name="Jen D."/>
            <person name="Larson L."/>
            <person name="Lewis B."/>
            <person name="Mehta T."/>
            <person name="Park D."/>
            <person name="Pearson M."/>
            <person name="Roberts A."/>
            <person name="Saif S."/>
            <person name="Shea T."/>
            <person name="Shenoy N."/>
            <person name="Sisk P."/>
            <person name="Stolte C."/>
            <person name="Sykes S."/>
            <person name="Walk T."/>
            <person name="White J."/>
            <person name="Yandava C."/>
            <person name="Allen-Vercoe E."/>
            <person name="Strauss J."/>
            <person name="Ambrose C."/>
            <person name="Lander E."/>
            <person name="Nusbaum C."/>
            <person name="Galagan J."/>
            <person name="Birren B."/>
        </authorList>
    </citation>
    <scope>NUCLEOTIDE SEQUENCE [LARGE SCALE GENOMIC DNA]</scope>
    <source>
        <strain evidence="2 3">3_1_12</strain>
    </source>
</reference>
<evidence type="ECO:0000313" key="2">
    <source>
        <dbReference type="EMBL" id="EFR55974.1"/>
    </source>
</evidence>
<evidence type="ECO:0000313" key="3">
    <source>
        <dbReference type="Proteomes" id="UP000005101"/>
    </source>
</evidence>
<dbReference type="EMBL" id="EQ973220">
    <property type="protein sequence ID" value="EFR55974.1"/>
    <property type="molecule type" value="Genomic_DNA"/>
</dbReference>
<gene>
    <name evidence="2" type="ORF">BFAG_04673</name>
</gene>
<feature type="signal peptide" evidence="1">
    <location>
        <begin position="1"/>
        <end position="23"/>
    </location>
</feature>